<evidence type="ECO:0000256" key="2">
    <source>
        <dbReference type="ARBA" id="ARBA00022801"/>
    </source>
</evidence>
<dbReference type="OrthoDB" id="9801856at2"/>
<dbReference type="GO" id="GO:0006637">
    <property type="term" value="P:acyl-CoA metabolic process"/>
    <property type="evidence" value="ECO:0007669"/>
    <property type="project" value="TreeGrafter"/>
</dbReference>
<name>A0A4Y3TTN1_9PROT</name>
<dbReference type="GO" id="GO:0005829">
    <property type="term" value="C:cytosol"/>
    <property type="evidence" value="ECO:0007669"/>
    <property type="project" value="TreeGrafter"/>
</dbReference>
<sequence length="146" mass="15803">MCPSSESVLPQGIPTIRVVAMPTDTNPAGDVFGGWIMSQMDLAAGTTAAFRANGRCATVAINSLVFLEPVVVGDEVSIYTNITRTGRTSLHIHVQTWRRARHTHITSKVTEGEFIFVALDEKRKPRPLPPAQPGDELPAPPCQQDA</sequence>
<dbReference type="EMBL" id="BJMV01000003">
    <property type="protein sequence ID" value="GEB85104.1"/>
    <property type="molecule type" value="Genomic_DNA"/>
</dbReference>
<dbReference type="SUPFAM" id="SSF54637">
    <property type="entry name" value="Thioesterase/thiol ester dehydrase-isomerase"/>
    <property type="match status" value="1"/>
</dbReference>
<dbReference type="RefSeq" id="WP_141375024.1">
    <property type="nucleotide sequence ID" value="NZ_BAPL01000015.1"/>
</dbReference>
<dbReference type="GO" id="GO:0009062">
    <property type="term" value="P:fatty acid catabolic process"/>
    <property type="evidence" value="ECO:0007669"/>
    <property type="project" value="TreeGrafter"/>
</dbReference>
<dbReference type="Proteomes" id="UP000317730">
    <property type="component" value="Unassembled WGS sequence"/>
</dbReference>
<dbReference type="PROSITE" id="PS51770">
    <property type="entry name" value="HOTDOG_ACOT"/>
    <property type="match status" value="1"/>
</dbReference>
<dbReference type="InterPro" id="IPR033120">
    <property type="entry name" value="HOTDOG_ACOT"/>
</dbReference>
<evidence type="ECO:0000313" key="7">
    <source>
        <dbReference type="Proteomes" id="UP000317730"/>
    </source>
</evidence>
<feature type="domain" description="HotDog ACOT-type" evidence="5">
    <location>
        <begin position="10"/>
        <end position="122"/>
    </location>
</feature>
<gene>
    <name evidence="6" type="ORF">APE01nite_09010</name>
</gene>
<dbReference type="Pfam" id="PF03061">
    <property type="entry name" value="4HBT"/>
    <property type="match status" value="1"/>
</dbReference>
<dbReference type="GO" id="GO:0052816">
    <property type="term" value="F:long-chain fatty acyl-CoA hydrolase activity"/>
    <property type="evidence" value="ECO:0007669"/>
    <property type="project" value="TreeGrafter"/>
</dbReference>
<comment type="caution">
    <text evidence="6">The sequence shown here is derived from an EMBL/GenBank/DDBJ whole genome shotgun (WGS) entry which is preliminary data.</text>
</comment>
<dbReference type="InterPro" id="IPR040170">
    <property type="entry name" value="Cytosol_ACT"/>
</dbReference>
<evidence type="ECO:0000313" key="6">
    <source>
        <dbReference type="EMBL" id="GEB85104.1"/>
    </source>
</evidence>
<proteinExistence type="inferred from homology"/>
<keyword evidence="7" id="KW-1185">Reference proteome</keyword>
<dbReference type="PANTHER" id="PTHR11049">
    <property type="entry name" value="ACYL COENZYME A THIOESTER HYDROLASE"/>
    <property type="match status" value="1"/>
</dbReference>
<organism evidence="6 7">
    <name type="scientific">Acetobacter peroxydans</name>
    <dbReference type="NCBI Taxonomy" id="104098"/>
    <lineage>
        <taxon>Bacteria</taxon>
        <taxon>Pseudomonadati</taxon>
        <taxon>Pseudomonadota</taxon>
        <taxon>Alphaproteobacteria</taxon>
        <taxon>Acetobacterales</taxon>
        <taxon>Acetobacteraceae</taxon>
        <taxon>Acetobacter</taxon>
    </lineage>
</organism>
<keyword evidence="2 3" id="KW-0378">Hydrolase</keyword>
<evidence type="ECO:0000256" key="4">
    <source>
        <dbReference type="SAM" id="MobiDB-lite"/>
    </source>
</evidence>
<evidence type="ECO:0000256" key="3">
    <source>
        <dbReference type="PROSITE-ProRule" id="PRU01106"/>
    </source>
</evidence>
<dbReference type="CDD" id="cd03442">
    <property type="entry name" value="BFIT_BACH"/>
    <property type="match status" value="1"/>
</dbReference>
<protein>
    <submittedName>
        <fullName evidence="6">Acyl-CoA thioesterase</fullName>
    </submittedName>
</protein>
<evidence type="ECO:0000256" key="1">
    <source>
        <dbReference type="ARBA" id="ARBA00010458"/>
    </source>
</evidence>
<evidence type="ECO:0000259" key="5">
    <source>
        <dbReference type="PROSITE" id="PS51770"/>
    </source>
</evidence>
<dbReference type="InterPro" id="IPR029069">
    <property type="entry name" value="HotDog_dom_sf"/>
</dbReference>
<reference evidence="6 7" key="1">
    <citation type="submission" date="2019-06" db="EMBL/GenBank/DDBJ databases">
        <title>Whole genome shotgun sequence of Acetobacter peroxydans NBRC 13755.</title>
        <authorList>
            <person name="Hosoyama A."/>
            <person name="Uohara A."/>
            <person name="Ohji S."/>
            <person name="Ichikawa N."/>
        </authorList>
    </citation>
    <scope>NUCLEOTIDE SEQUENCE [LARGE SCALE GENOMIC DNA]</scope>
    <source>
        <strain evidence="6 7">NBRC 13755</strain>
    </source>
</reference>
<accession>A0A4Y3TTN1</accession>
<dbReference type="InterPro" id="IPR006683">
    <property type="entry name" value="Thioestr_dom"/>
</dbReference>
<feature type="region of interest" description="Disordered" evidence="4">
    <location>
        <begin position="124"/>
        <end position="146"/>
    </location>
</feature>
<dbReference type="Gene3D" id="3.10.129.10">
    <property type="entry name" value="Hotdog Thioesterase"/>
    <property type="match status" value="1"/>
</dbReference>
<dbReference type="PANTHER" id="PTHR11049:SF5">
    <property type="entry name" value="ACYL-COA THIOESTER HYDROLASE YCIA"/>
    <property type="match status" value="1"/>
</dbReference>
<dbReference type="AlphaFoldDB" id="A0A4Y3TTN1"/>
<comment type="similarity">
    <text evidence="1">Belongs to the acyl coenzyme A hydrolase family.</text>
</comment>